<evidence type="ECO:0000313" key="3">
    <source>
        <dbReference type="Proteomes" id="UP000007058"/>
    </source>
</evidence>
<gene>
    <name evidence="2" type="ordered locus">amb1087</name>
</gene>
<dbReference type="KEGG" id="mag:amb1087"/>
<evidence type="ECO:0000256" key="1">
    <source>
        <dbReference type="SAM" id="Phobius"/>
    </source>
</evidence>
<dbReference type="RefSeq" id="WP_011383500.1">
    <property type="nucleotide sequence ID" value="NC_007626.1"/>
</dbReference>
<dbReference type="Proteomes" id="UP000007058">
    <property type="component" value="Chromosome"/>
</dbReference>
<reference evidence="2 3" key="1">
    <citation type="journal article" date="2005" name="DNA Res.">
        <title>Complete genome sequence of the facultative anaerobic magnetotactic bacterium Magnetospirillum sp. strain AMB-1.</title>
        <authorList>
            <person name="Matsunaga T."/>
            <person name="Okamura Y."/>
            <person name="Fukuda Y."/>
            <person name="Wahyudi A.T."/>
            <person name="Murase Y."/>
            <person name="Takeyama H."/>
        </authorList>
    </citation>
    <scope>NUCLEOTIDE SEQUENCE [LARGE SCALE GENOMIC DNA]</scope>
    <source>
        <strain evidence="3">ATCC 700264 / AMB-1</strain>
    </source>
</reference>
<name>Q2W8D4_PARM1</name>
<feature type="transmembrane region" description="Helical" evidence="1">
    <location>
        <begin position="78"/>
        <end position="98"/>
    </location>
</feature>
<dbReference type="STRING" id="342108.amb1087"/>
<feature type="transmembrane region" description="Helical" evidence="1">
    <location>
        <begin position="344"/>
        <end position="366"/>
    </location>
</feature>
<feature type="transmembrane region" description="Helical" evidence="1">
    <location>
        <begin position="136"/>
        <end position="153"/>
    </location>
</feature>
<dbReference type="HOGENOM" id="CLU_420813_0_0_5"/>
<feature type="transmembrane region" description="Helical" evidence="1">
    <location>
        <begin position="202"/>
        <end position="228"/>
    </location>
</feature>
<sequence>MRSDLNSGLRPVLGPALALLLALPIALGSLPPFRFGYWDKAEPMVVWLNLCSFLGALALARCAWVMPRATVPNLFHPYVLAPLAVALWSLAAAPFDALPRLSLFGVPQSGLGALWFLDFAILIACGLMVRDCRVAWRLLCWAAAAITLVIAGLKVSDHFFTSIESTLLLYVDAYYGWIGVTLPVLAWWWTRHRRDWPLTVTLAIAALACVYSSHSLTAWSILIGGTALVLASERLPVQPVRLFTRSPWGSAVLVAVGALLPPFALRAAKPLLNSPSLLDRLHLQEMVLADMARSPSWLMGQGWGRVQDAFHGNLNVTGENLWQPTWIFLSSDYFSSHNWLLDTVHAVGLPGAGLVLAGFLVLPLYAAPAARPAATMLALAYALISAVWFHLCFSLPFFALAMAAVGRSAREVEISALQRRAAAWSLMAVAALPMLGAGALAEYGLNIGAIHRGLTGGAVFDRAWPVDPRGSDLEAAEVIRDAFADLAKDERRPNPAAIPGARAMMATLAARIPQSDTVQMITIGLGVQSYLHFSKELAWLAPDLPSSRDLWRPWLDRLLWLAPGRTDQAIGYLTDRAVAGDLLAVEQVVTAILKRNPSDPVGLYFRGLALILLRDPTVRPLAVDSFRASVAAGIERFMPLDPVVRQLIESR</sequence>
<dbReference type="AlphaFoldDB" id="Q2W8D4"/>
<keyword evidence="3" id="KW-1185">Reference proteome</keyword>
<feature type="transmembrane region" description="Helical" evidence="1">
    <location>
        <begin position="173"/>
        <end position="190"/>
    </location>
</feature>
<keyword evidence="1" id="KW-0472">Membrane</keyword>
<accession>Q2W8D4</accession>
<proteinExistence type="predicted"/>
<feature type="transmembrane region" description="Helical" evidence="1">
    <location>
        <begin position="421"/>
        <end position="441"/>
    </location>
</feature>
<feature type="transmembrane region" description="Helical" evidence="1">
    <location>
        <begin position="44"/>
        <end position="66"/>
    </location>
</feature>
<feature type="transmembrane region" description="Helical" evidence="1">
    <location>
        <begin position="110"/>
        <end position="129"/>
    </location>
</feature>
<organism evidence="2 3">
    <name type="scientific">Paramagnetospirillum magneticum (strain ATCC 700264 / AMB-1)</name>
    <name type="common">Magnetospirillum magneticum</name>
    <dbReference type="NCBI Taxonomy" id="342108"/>
    <lineage>
        <taxon>Bacteria</taxon>
        <taxon>Pseudomonadati</taxon>
        <taxon>Pseudomonadota</taxon>
        <taxon>Alphaproteobacteria</taxon>
        <taxon>Rhodospirillales</taxon>
        <taxon>Magnetospirillaceae</taxon>
        <taxon>Paramagnetospirillum</taxon>
    </lineage>
</organism>
<dbReference type="OrthoDB" id="7324028at2"/>
<protein>
    <submittedName>
        <fullName evidence="2">Uncharacterized protein</fullName>
    </submittedName>
</protein>
<evidence type="ECO:0000313" key="2">
    <source>
        <dbReference type="EMBL" id="BAE49891.1"/>
    </source>
</evidence>
<keyword evidence="1" id="KW-1133">Transmembrane helix</keyword>
<dbReference type="EMBL" id="AP007255">
    <property type="protein sequence ID" value="BAE49891.1"/>
    <property type="molecule type" value="Genomic_DNA"/>
</dbReference>
<feature type="transmembrane region" description="Helical" evidence="1">
    <location>
        <begin position="378"/>
        <end position="400"/>
    </location>
</feature>
<keyword evidence="1" id="KW-0812">Transmembrane</keyword>
<feature type="transmembrane region" description="Helical" evidence="1">
    <location>
        <begin position="248"/>
        <end position="268"/>
    </location>
</feature>